<dbReference type="GeneID" id="36832711"/>
<evidence type="ECO:0000313" key="2">
    <source>
        <dbReference type="Proteomes" id="UP000248044"/>
    </source>
</evidence>
<gene>
    <name evidence="1" type="ORF">DFR85_11105</name>
</gene>
<protein>
    <submittedName>
        <fullName evidence="1">Uncharacterized protein</fullName>
    </submittedName>
</protein>
<reference evidence="1 2" key="1">
    <citation type="submission" date="2018-05" db="EMBL/GenBank/DDBJ databases">
        <title>Complete Genome Sequences of Extremely Thermoacidophilic, Metal-Mobilizing Type-Strain Members of the Archaeal Family Sulfolobaceae: Acidianus brierleyi DSM-1651T, Acidianus sulfidivorans DSM-18786T, Metallosphaera hakonensis DSM-7519T, and Metallosphaera prunae DSM-10039T.</title>
        <authorList>
            <person name="Counts J.A."/>
            <person name="Kelly R.M."/>
        </authorList>
    </citation>
    <scope>NUCLEOTIDE SEQUENCE [LARGE SCALE GENOMIC DNA]</scope>
    <source>
        <strain evidence="1 2">DSM 1651</strain>
    </source>
</reference>
<dbReference type="EMBL" id="CP029289">
    <property type="protein sequence ID" value="AWR95067.1"/>
    <property type="molecule type" value="Genomic_DNA"/>
</dbReference>
<dbReference type="Proteomes" id="UP000248044">
    <property type="component" value="Chromosome"/>
</dbReference>
<keyword evidence="2" id="KW-1185">Reference proteome</keyword>
<dbReference type="KEGG" id="abri:DFR85_11105"/>
<dbReference type="RefSeq" id="WP_110270948.1">
    <property type="nucleotide sequence ID" value="NZ_CP029289.2"/>
</dbReference>
<proteinExistence type="predicted"/>
<dbReference type="AlphaFoldDB" id="A0A2U9IG87"/>
<name>A0A2U9IG87_9CREN</name>
<evidence type="ECO:0000313" key="1">
    <source>
        <dbReference type="EMBL" id="AWR95067.1"/>
    </source>
</evidence>
<sequence>MVRLINWKLNVVESSLNIEEIIDNINSDVIILPLSKNRIIEYIKSQDIDTLEKLVIRKEKKVKIRKEIKKLSEEGFSINILIKGFNKYD</sequence>
<accession>A0A2U9IG87</accession>
<organism evidence="1 2">
    <name type="scientific">Acidianus brierleyi</name>
    <dbReference type="NCBI Taxonomy" id="41673"/>
    <lineage>
        <taxon>Archaea</taxon>
        <taxon>Thermoproteota</taxon>
        <taxon>Thermoprotei</taxon>
        <taxon>Sulfolobales</taxon>
        <taxon>Sulfolobaceae</taxon>
        <taxon>Acidianus</taxon>
    </lineage>
</organism>